<organism evidence="3 4">
    <name type="scientific">Salinimonas profundi</name>
    <dbReference type="NCBI Taxonomy" id="2729140"/>
    <lineage>
        <taxon>Bacteria</taxon>
        <taxon>Pseudomonadati</taxon>
        <taxon>Pseudomonadota</taxon>
        <taxon>Gammaproteobacteria</taxon>
        <taxon>Alteromonadales</taxon>
        <taxon>Alteromonadaceae</taxon>
        <taxon>Alteromonas/Salinimonas group</taxon>
        <taxon>Salinimonas</taxon>
    </lineage>
</organism>
<proteinExistence type="predicted"/>
<feature type="compositionally biased region" description="Basic and acidic residues" evidence="1">
    <location>
        <begin position="616"/>
        <end position="627"/>
    </location>
</feature>
<evidence type="ECO:0000313" key="4">
    <source>
        <dbReference type="Proteomes" id="UP000624419"/>
    </source>
</evidence>
<evidence type="ECO:0000256" key="1">
    <source>
        <dbReference type="SAM" id="MobiDB-lite"/>
    </source>
</evidence>
<feature type="region of interest" description="Disordered" evidence="1">
    <location>
        <begin position="600"/>
        <end position="629"/>
    </location>
</feature>
<protein>
    <submittedName>
        <fullName evidence="3">DDE-type integrase/transposase/recombinase</fullName>
    </submittedName>
</protein>
<dbReference type="Proteomes" id="UP000624419">
    <property type="component" value="Unassembled WGS sequence"/>
</dbReference>
<dbReference type="Pfam" id="PF09299">
    <property type="entry name" value="Mu-transpos_C"/>
    <property type="match status" value="1"/>
</dbReference>
<dbReference type="InterPro" id="IPR001584">
    <property type="entry name" value="Integrase_cat-core"/>
</dbReference>
<dbReference type="PROSITE" id="PS50994">
    <property type="entry name" value="INTEGRASE"/>
    <property type="match status" value="1"/>
</dbReference>
<dbReference type="InterPro" id="IPR012337">
    <property type="entry name" value="RNaseH-like_sf"/>
</dbReference>
<keyword evidence="4" id="KW-1185">Reference proteome</keyword>
<evidence type="ECO:0000259" key="2">
    <source>
        <dbReference type="PROSITE" id="PS50994"/>
    </source>
</evidence>
<dbReference type="SUPFAM" id="SSF53098">
    <property type="entry name" value="Ribonuclease H-like"/>
    <property type="match status" value="1"/>
</dbReference>
<gene>
    <name evidence="3" type="ORF">HHX48_09715</name>
</gene>
<dbReference type="InterPro" id="IPR015378">
    <property type="entry name" value="Transposase-like_Mu_C"/>
</dbReference>
<evidence type="ECO:0000313" key="3">
    <source>
        <dbReference type="EMBL" id="MBD3586013.1"/>
    </source>
</evidence>
<dbReference type="RefSeq" id="WP_191024588.1">
    <property type="nucleotide sequence ID" value="NZ_JABBXD010000004.1"/>
</dbReference>
<sequence>MNDYSVGTFLITDNEKRLEIIQVEDTYLTLKDPFIGDTEKVARKVIDEKLFLGKMSIAVYDERSKSLKKNLSKDFASFPEKQKEVAIKRFAYVKGILDSKLTGFTKRNMEPVLKHIADNRGEKAPGWRSVVRWIEWYESSEITGLMDQNPRKGNRKARVTPETEELIENSLKYLLKKERPTIAKAYEYFKTEVSLKNANRPKEGKLKLISYQAFNRKAKKLSEYEKLLHHVGKQKAAKRYRQSHQSALSHTVDHILDCVEIDHTVADLFVVDDTYRIPLGRPRITCIIDWKSKSILGFYIGFEDPSYISIAKAMKMAISDKSKLLEDCPLIDNGHWPCRGVFKSMSYDRGRDFESSFLRDALLELQISGNANPAGKPWNKGSIESFFNTLNKKFMVDIPGKVFSNFASSNEYHSEKNAVLSLSELRDYFLKWIVEIYQVTPNSTETRIPNETWLEDEQFVGIRMVDEHKLDLMLCENKTRTIGQRGITNEGLIYYSDQLLKLSMKGIRKVQIKVNRDDLGYIYVLDESKGEYFRVEASNQEISKGISVKQHEMAKRYVREQIRAKVDEESIARAWNEIQLSIEQSVSKTKSVTRRLKQAQMMGAGKTGKPATLLQDKSREKSKKSETVDSLLKQQVTISKLPKDMEP</sequence>
<reference evidence="3 4" key="1">
    <citation type="submission" date="2020-04" db="EMBL/GenBank/DDBJ databases">
        <title>Salinimonas sp. HHU 13199.</title>
        <authorList>
            <person name="Cui X."/>
            <person name="Zhang D."/>
        </authorList>
    </citation>
    <scope>NUCLEOTIDE SEQUENCE [LARGE SCALE GENOMIC DNA]</scope>
    <source>
        <strain evidence="3 4">HHU 13199</strain>
    </source>
</reference>
<dbReference type="Gene3D" id="3.30.420.10">
    <property type="entry name" value="Ribonuclease H-like superfamily/Ribonuclease H"/>
    <property type="match status" value="1"/>
</dbReference>
<name>A0ABR8LKB0_9ALTE</name>
<comment type="caution">
    <text evidence="3">The sequence shown here is derived from an EMBL/GenBank/DDBJ whole genome shotgun (WGS) entry which is preliminary data.</text>
</comment>
<feature type="domain" description="Integrase catalytic" evidence="2">
    <location>
        <begin position="259"/>
        <end position="457"/>
    </location>
</feature>
<dbReference type="InterPro" id="IPR036397">
    <property type="entry name" value="RNaseH_sf"/>
</dbReference>
<accession>A0ABR8LKB0</accession>
<dbReference type="EMBL" id="JABBXD010000004">
    <property type="protein sequence ID" value="MBD3586013.1"/>
    <property type="molecule type" value="Genomic_DNA"/>
</dbReference>